<dbReference type="SUPFAM" id="SSF51197">
    <property type="entry name" value="Clavaminate synthase-like"/>
    <property type="match status" value="1"/>
</dbReference>
<keyword evidence="1" id="KW-0732">Signal</keyword>
<dbReference type="GO" id="GO:0005737">
    <property type="term" value="C:cytoplasm"/>
    <property type="evidence" value="ECO:0007669"/>
    <property type="project" value="TreeGrafter"/>
</dbReference>
<dbReference type="Gene3D" id="2.60.120.650">
    <property type="entry name" value="Cupin"/>
    <property type="match status" value="1"/>
</dbReference>
<dbReference type="EMBL" id="CAMXCT030000649">
    <property type="protein sequence ID" value="CAL4768949.1"/>
    <property type="molecule type" value="Genomic_DNA"/>
</dbReference>
<dbReference type="EMBL" id="CAMXCT010000649">
    <property type="protein sequence ID" value="CAI3981637.1"/>
    <property type="molecule type" value="Genomic_DNA"/>
</dbReference>
<protein>
    <submittedName>
        <fullName evidence="3">JmjC domain-containing protein</fullName>
    </submittedName>
</protein>
<comment type="caution">
    <text evidence="2">The sequence shown here is derived from an EMBL/GenBank/DDBJ whole genome shotgun (WGS) entry which is preliminary data.</text>
</comment>
<feature type="chain" id="PRO_5043272096" evidence="1">
    <location>
        <begin position="18"/>
        <end position="397"/>
    </location>
</feature>
<reference evidence="2" key="1">
    <citation type="submission" date="2022-10" db="EMBL/GenBank/DDBJ databases">
        <authorList>
            <person name="Chen Y."/>
            <person name="Dougan E. K."/>
            <person name="Chan C."/>
            <person name="Rhodes N."/>
            <person name="Thang M."/>
        </authorList>
    </citation>
    <scope>NUCLEOTIDE SEQUENCE</scope>
</reference>
<dbReference type="Proteomes" id="UP001152797">
    <property type="component" value="Unassembled WGS sequence"/>
</dbReference>
<dbReference type="PANTHER" id="PTHR12480">
    <property type="entry name" value="ARGININE DEMETHYLASE AND LYSYL-HYDROXYLASE JMJD"/>
    <property type="match status" value="1"/>
</dbReference>
<reference evidence="3 4" key="2">
    <citation type="submission" date="2024-05" db="EMBL/GenBank/DDBJ databases">
        <authorList>
            <person name="Chen Y."/>
            <person name="Shah S."/>
            <person name="Dougan E. K."/>
            <person name="Thang M."/>
            <person name="Chan C."/>
        </authorList>
    </citation>
    <scope>NUCLEOTIDE SEQUENCE [LARGE SCALE GENOMIC DNA]</scope>
</reference>
<dbReference type="InterPro" id="IPR050910">
    <property type="entry name" value="JMJD6_ArgDemeth/LysHydrox"/>
</dbReference>
<feature type="signal peptide" evidence="1">
    <location>
        <begin position="1"/>
        <end position="17"/>
    </location>
</feature>
<dbReference type="AlphaFoldDB" id="A0A9P1FPG6"/>
<name>A0A9P1FPG6_9DINO</name>
<evidence type="ECO:0000313" key="2">
    <source>
        <dbReference type="EMBL" id="CAI3981637.1"/>
    </source>
</evidence>
<accession>A0A9P1FPG6</accession>
<gene>
    <name evidence="2" type="ORF">C1SCF055_LOCUS9407</name>
</gene>
<keyword evidence="4" id="KW-1185">Reference proteome</keyword>
<dbReference type="PANTHER" id="PTHR12480:SF35">
    <property type="entry name" value="TRANSCRIPTION FACTOR JUMONJI, JMJC DOMAIN-CONTAINING PROTEIN"/>
    <property type="match status" value="1"/>
</dbReference>
<dbReference type="OrthoDB" id="408229at2759"/>
<evidence type="ECO:0000256" key="1">
    <source>
        <dbReference type="SAM" id="SignalP"/>
    </source>
</evidence>
<evidence type="ECO:0000313" key="3">
    <source>
        <dbReference type="EMBL" id="CAL4768949.1"/>
    </source>
</evidence>
<organism evidence="2">
    <name type="scientific">Cladocopium goreaui</name>
    <dbReference type="NCBI Taxonomy" id="2562237"/>
    <lineage>
        <taxon>Eukaryota</taxon>
        <taxon>Sar</taxon>
        <taxon>Alveolata</taxon>
        <taxon>Dinophyceae</taxon>
        <taxon>Suessiales</taxon>
        <taxon>Symbiodiniaceae</taxon>
        <taxon>Cladocopium</taxon>
    </lineage>
</organism>
<sequence>MAARFLVTALVFYQATGQEVASCQDCAAESGEDASFLQATKAKGPHIEAAKGGLYIDNKNPWARSAKKRYNHHRHMHEKVVDSTDYSQDATDVYEKVKDLSLEERCPRVKIMTLDEVQDRWNEAFADFQQKNKADGTKAYKEALEDLKADFADALDNAKPVIVKGDVPRQLGWKAADHWGKDELSRFLGDTTWQRTTFNYPDWIIGLNSRTSLKDYLANHDSKENVFLFASENGCSEDHALKSLVDTMRSHFAPSPEWGYPPEACEAIIAVDGIGSSHGFHCHDPVWNTQVSGTKHWWLLDPFYGSNIVDSAGYMEWGGAPKLPNSNKTFEFPNGCAMLKEVQPPEGAIKCVVQPGEMIILPDSWMHATCGLTEYTIAAGGWLGGTAKEDDKGTAPK</sequence>
<dbReference type="EMBL" id="CAMXCT020000649">
    <property type="protein sequence ID" value="CAL1135012.1"/>
    <property type="molecule type" value="Genomic_DNA"/>
</dbReference>
<evidence type="ECO:0000313" key="4">
    <source>
        <dbReference type="Proteomes" id="UP001152797"/>
    </source>
</evidence>
<proteinExistence type="predicted"/>